<dbReference type="RefSeq" id="WP_168105171.1">
    <property type="nucleotide sequence ID" value="NZ_CP051215.1"/>
</dbReference>
<dbReference type="Pfam" id="PF00563">
    <property type="entry name" value="EAL"/>
    <property type="match status" value="1"/>
</dbReference>
<keyword evidence="4" id="KW-1185">Reference proteome</keyword>
<evidence type="ECO:0000313" key="4">
    <source>
        <dbReference type="Proteomes" id="UP000584587"/>
    </source>
</evidence>
<feature type="transmembrane region" description="Helical" evidence="1">
    <location>
        <begin position="6"/>
        <end position="25"/>
    </location>
</feature>
<evidence type="ECO:0000313" key="3">
    <source>
        <dbReference type="EMBL" id="NKE38700.1"/>
    </source>
</evidence>
<dbReference type="Gene3D" id="3.20.20.450">
    <property type="entry name" value="EAL domain"/>
    <property type="match status" value="1"/>
</dbReference>
<name>A0A846TQT5_9MOLU</name>
<feature type="domain" description="EAL" evidence="2">
    <location>
        <begin position="387"/>
        <end position="567"/>
    </location>
</feature>
<gene>
    <name evidence="3" type="ORF">HER12_02890</name>
</gene>
<evidence type="ECO:0000256" key="1">
    <source>
        <dbReference type="SAM" id="Phobius"/>
    </source>
</evidence>
<dbReference type="InterPro" id="IPR035919">
    <property type="entry name" value="EAL_sf"/>
</dbReference>
<sequence length="597" mass="70454">MTLNWTIFLFIALATLLLLMIFFFARLNSRNNQYYNTIHSDLMNLVPLKIDLENEMITFFSRLEVLNNKKRTSIFVFKSMINRKARVELEILFQNLLVNKVPFSPVNYLIYFQLHNKIIIYDLTLDYYDQEHKVLYGQMQSNTRYNRFVISEHFDVNPAQLTVPKADFIATILSFFKGVKYNPKEKNLYEYMILIKIRNYNNLESILTINNIQSMELLLTYCAKNLLGATNTLICKYYDGEFLIYSRHKKFNLSIFQRRLNSYIKNNLVEKSSYLQIQTQIVAVYSLIKGKESNVSNLYNKIIDVNLLNTSDKDLREIRLRTSENQGKINNHYELIHSQEIKKLLDITIAPVYKTDNAKEPDCYYARLGLIDNAYYGNYINLIRNIQDAGLWWKVYEPLFLQVLQDFAQLKVKKNLIVPFLLMELENKTVLTQIINIIKKRQNLFKDVSLIFDFQDNCVTKINNWVKYENIISTLREHNVKIAFSHELRNINNFKLISHFKPDFVILTANLLQNVAFRFNRYIKLIICLNYLSILGSKKIIALGVDSVPEIIMLKSLNIKYLSGDIFESENVDKIIDSLNYPNYWSWKKSQNKKGNN</sequence>
<dbReference type="InterPro" id="IPR001633">
    <property type="entry name" value="EAL_dom"/>
</dbReference>
<dbReference type="AlphaFoldDB" id="A0A846TQT5"/>
<protein>
    <submittedName>
        <fullName evidence="3">EAL domain-containing protein</fullName>
    </submittedName>
</protein>
<keyword evidence="1" id="KW-0812">Transmembrane</keyword>
<keyword evidence="1" id="KW-1133">Transmembrane helix</keyword>
<reference evidence="3 4" key="1">
    <citation type="submission" date="2020-04" db="EMBL/GenBank/DDBJ databases">
        <title>Complete genome sequence of Spiroplasma platyhelix ATCC 51748, an insect isolate.</title>
        <authorList>
            <person name="Green E.A."/>
            <person name="Klassen J.L."/>
        </authorList>
    </citation>
    <scope>NUCLEOTIDE SEQUENCE [LARGE SCALE GENOMIC DNA]</scope>
    <source>
        <strain evidence="3 4">PALS-1</strain>
    </source>
</reference>
<comment type="caution">
    <text evidence="3">The sequence shown here is derived from an EMBL/GenBank/DDBJ whole genome shotgun (WGS) entry which is preliminary data.</text>
</comment>
<proteinExistence type="predicted"/>
<organism evidence="3 4">
    <name type="scientific">Spiroplasma platyhelix PALS-1</name>
    <dbReference type="NCBI Taxonomy" id="1276218"/>
    <lineage>
        <taxon>Bacteria</taxon>
        <taxon>Bacillati</taxon>
        <taxon>Mycoplasmatota</taxon>
        <taxon>Mollicutes</taxon>
        <taxon>Entomoplasmatales</taxon>
        <taxon>Spiroplasmataceae</taxon>
        <taxon>Spiroplasma</taxon>
    </lineage>
</organism>
<accession>A0A846TQT5</accession>
<evidence type="ECO:0000259" key="2">
    <source>
        <dbReference type="Pfam" id="PF00563"/>
    </source>
</evidence>
<dbReference type="SUPFAM" id="SSF141868">
    <property type="entry name" value="EAL domain-like"/>
    <property type="match status" value="1"/>
</dbReference>
<dbReference type="Proteomes" id="UP000584587">
    <property type="component" value="Unassembled WGS sequence"/>
</dbReference>
<keyword evidence="1" id="KW-0472">Membrane</keyword>
<dbReference type="EMBL" id="JAAVVK010000002">
    <property type="protein sequence ID" value="NKE38700.1"/>
    <property type="molecule type" value="Genomic_DNA"/>
</dbReference>